<gene>
    <name evidence="4" type="ORF">O0V09_16860</name>
</gene>
<dbReference type="Proteomes" id="UP001069090">
    <property type="component" value="Unassembled WGS sequence"/>
</dbReference>
<feature type="active site" description="Proton donor/acceptor" evidence="2">
    <location>
        <position position="341"/>
    </location>
</feature>
<dbReference type="RefSeq" id="WP_258332832.1">
    <property type="nucleotide sequence ID" value="NZ_JAPTGG010000018.1"/>
</dbReference>
<dbReference type="GO" id="GO:0004181">
    <property type="term" value="F:metallocarboxypeptidase activity"/>
    <property type="evidence" value="ECO:0007669"/>
    <property type="project" value="InterPro"/>
</dbReference>
<keyword evidence="4" id="KW-0378">Hydrolase</keyword>
<evidence type="ECO:0000256" key="2">
    <source>
        <dbReference type="PROSITE-ProRule" id="PRU01379"/>
    </source>
</evidence>
<dbReference type="Pfam" id="PF18027">
    <property type="entry name" value="Pepdidase_M14_N"/>
    <property type="match status" value="1"/>
</dbReference>
<evidence type="ECO:0000313" key="4">
    <source>
        <dbReference type="EMBL" id="MCZ0866881.1"/>
    </source>
</evidence>
<dbReference type="InterPro" id="IPR040626">
    <property type="entry name" value="Pepdidase_M14_N"/>
</dbReference>
<evidence type="ECO:0000313" key="5">
    <source>
        <dbReference type="Proteomes" id="UP001069090"/>
    </source>
</evidence>
<dbReference type="SMART" id="SM00631">
    <property type="entry name" value="Zn_pept"/>
    <property type="match status" value="1"/>
</dbReference>
<evidence type="ECO:0000256" key="1">
    <source>
        <dbReference type="ARBA" id="ARBA00001947"/>
    </source>
</evidence>
<dbReference type="PANTHER" id="PTHR12756">
    <property type="entry name" value="CYTOSOLIC CARBOXYPEPTIDASE"/>
    <property type="match status" value="1"/>
</dbReference>
<dbReference type="GO" id="GO:0006508">
    <property type="term" value="P:proteolysis"/>
    <property type="evidence" value="ECO:0007669"/>
    <property type="project" value="InterPro"/>
</dbReference>
<feature type="domain" description="Peptidase M14" evidence="3">
    <location>
        <begin position="111"/>
        <end position="377"/>
    </location>
</feature>
<accession>A0A9J6RRH6</accession>
<dbReference type="EMBL" id="JAPTGG010000018">
    <property type="protein sequence ID" value="MCZ0866881.1"/>
    <property type="molecule type" value="Genomic_DNA"/>
</dbReference>
<dbReference type="InterPro" id="IPR000834">
    <property type="entry name" value="Peptidase_M14"/>
</dbReference>
<dbReference type="AlphaFoldDB" id="A0A9J6RRH6"/>
<dbReference type="GO" id="GO:0008270">
    <property type="term" value="F:zinc ion binding"/>
    <property type="evidence" value="ECO:0007669"/>
    <property type="project" value="InterPro"/>
</dbReference>
<dbReference type="PROSITE" id="PS52035">
    <property type="entry name" value="PEPTIDASE_M14"/>
    <property type="match status" value="1"/>
</dbReference>
<keyword evidence="4" id="KW-0645">Protease</keyword>
<reference evidence="4 5" key="1">
    <citation type="submission" date="2022-12" db="EMBL/GenBank/DDBJ databases">
        <title>Dasania phycosphaerae sp. nov., isolated from particulate material of the south coast of Korea.</title>
        <authorList>
            <person name="Jiang Y."/>
        </authorList>
    </citation>
    <scope>NUCLEOTIDE SEQUENCE [LARGE SCALE GENOMIC DNA]</scope>
    <source>
        <strain evidence="4 5">GY-19</strain>
    </source>
</reference>
<organism evidence="4 5">
    <name type="scientific">Dasania phycosphaerae</name>
    <dbReference type="NCBI Taxonomy" id="2950436"/>
    <lineage>
        <taxon>Bacteria</taxon>
        <taxon>Pseudomonadati</taxon>
        <taxon>Pseudomonadota</taxon>
        <taxon>Gammaproteobacteria</taxon>
        <taxon>Cellvibrionales</taxon>
        <taxon>Spongiibacteraceae</taxon>
        <taxon>Dasania</taxon>
    </lineage>
</organism>
<keyword evidence="5" id="KW-1185">Reference proteome</keyword>
<dbReference type="Gene3D" id="2.60.40.3120">
    <property type="match status" value="1"/>
</dbReference>
<dbReference type="CDD" id="cd06234">
    <property type="entry name" value="M14_PaCCP-like"/>
    <property type="match status" value="1"/>
</dbReference>
<dbReference type="Pfam" id="PF00246">
    <property type="entry name" value="Peptidase_M14"/>
    <property type="match status" value="1"/>
</dbReference>
<comment type="cofactor">
    <cofactor evidence="1">
        <name>Zn(2+)</name>
        <dbReference type="ChEBI" id="CHEBI:29105"/>
    </cofactor>
</comment>
<proteinExistence type="inferred from homology"/>
<name>A0A9J6RRH6_9GAMM</name>
<comment type="caution">
    <text evidence="4">The sequence shown here is derived from an EMBL/GenBank/DDBJ whole genome shotgun (WGS) entry which is preliminary data.</text>
</comment>
<protein>
    <submittedName>
        <fullName evidence="4">M14-type cytosolic carboxypeptidase</fullName>
    </submittedName>
</protein>
<dbReference type="SUPFAM" id="SSF53187">
    <property type="entry name" value="Zn-dependent exopeptidases"/>
    <property type="match status" value="1"/>
</dbReference>
<keyword evidence="4" id="KW-0121">Carboxypeptidase</keyword>
<dbReference type="InterPro" id="IPR050821">
    <property type="entry name" value="Cytosolic_carboxypeptidase"/>
</dbReference>
<sequence>MMNIDCNFDGGNIQVVDSSDSNAIKLEIKKDKHADYSQWFYFRAQLNTLEKCSFTIINAGQVSYPEAWDAGTIVASYDRQNWFRISTDYQQQQLHFSLTPTQPIIYFSLYIPYSYERHNDLIAWALSQKHCQLHSVGRTVEGRPVELLKITNNTRSSDQQDKKNIWIIARQHPAETMAEWYIEGLLQALLNEDNSLSRSLLANANFYIVANMNPDGSIAGNLRTNGAGVDLNRSWLISNPEQAPESAFVSKAMDKLGVDVFLDIHGDEEIPFVFAAGCQGTPNYSAHLDKLDKKFRKTLHQINPDFRVENGYPVDEPGSDDLSIACNQIGHRFNCLALTIEMPFKDNQYLPDPIKGWGTERCKALGQASLIALQQMLADI</sequence>
<evidence type="ECO:0000259" key="3">
    <source>
        <dbReference type="PROSITE" id="PS52035"/>
    </source>
</evidence>
<comment type="similarity">
    <text evidence="2">Belongs to the peptidase M14 family.</text>
</comment>
<dbReference type="PANTHER" id="PTHR12756:SF11">
    <property type="entry name" value="CYTOSOLIC CARBOXYPEPTIDASE 1"/>
    <property type="match status" value="1"/>
</dbReference>
<dbReference type="Gene3D" id="3.40.630.10">
    <property type="entry name" value="Zn peptidases"/>
    <property type="match status" value="1"/>
</dbReference>